<feature type="transmembrane region" description="Helical" evidence="7">
    <location>
        <begin position="343"/>
        <end position="367"/>
    </location>
</feature>
<evidence type="ECO:0000313" key="9">
    <source>
        <dbReference type="Proteomes" id="UP001274830"/>
    </source>
</evidence>
<keyword evidence="3 7" id="KW-0812">Transmembrane</keyword>
<evidence type="ECO:0000256" key="2">
    <source>
        <dbReference type="ARBA" id="ARBA00022448"/>
    </source>
</evidence>
<comment type="subcellular location">
    <subcellularLocation>
        <location evidence="1">Membrane</location>
        <topology evidence="1">Multi-pass membrane protein</topology>
    </subcellularLocation>
</comment>
<reference evidence="8" key="1">
    <citation type="submission" date="2023-07" db="EMBL/GenBank/DDBJ databases">
        <title>Black Yeasts Isolated from many extreme environments.</title>
        <authorList>
            <person name="Coleine C."/>
            <person name="Stajich J.E."/>
            <person name="Selbmann L."/>
        </authorList>
    </citation>
    <scope>NUCLEOTIDE SEQUENCE</scope>
    <source>
        <strain evidence="8">CCFEE 5485</strain>
    </source>
</reference>
<evidence type="ECO:0000256" key="6">
    <source>
        <dbReference type="SAM" id="MobiDB-lite"/>
    </source>
</evidence>
<evidence type="ECO:0000256" key="5">
    <source>
        <dbReference type="ARBA" id="ARBA00023136"/>
    </source>
</evidence>
<evidence type="ECO:0000313" key="8">
    <source>
        <dbReference type="EMBL" id="KAK3672445.1"/>
    </source>
</evidence>
<keyword evidence="9" id="KW-1185">Reference proteome</keyword>
<dbReference type="Proteomes" id="UP001274830">
    <property type="component" value="Unassembled WGS sequence"/>
</dbReference>
<keyword evidence="2" id="KW-0813">Transport</keyword>
<dbReference type="InterPro" id="IPR002293">
    <property type="entry name" value="AA/rel_permease1"/>
</dbReference>
<feature type="transmembrane region" description="Helical" evidence="7">
    <location>
        <begin position="213"/>
        <end position="235"/>
    </location>
</feature>
<dbReference type="GO" id="GO:0022857">
    <property type="term" value="F:transmembrane transporter activity"/>
    <property type="evidence" value="ECO:0007669"/>
    <property type="project" value="InterPro"/>
</dbReference>
<evidence type="ECO:0000256" key="4">
    <source>
        <dbReference type="ARBA" id="ARBA00022989"/>
    </source>
</evidence>
<keyword evidence="4 7" id="KW-1133">Transmembrane helix</keyword>
<dbReference type="PIRSF" id="PIRSF006060">
    <property type="entry name" value="AA_transporter"/>
    <property type="match status" value="1"/>
</dbReference>
<feature type="compositionally biased region" description="Basic and acidic residues" evidence="6">
    <location>
        <begin position="7"/>
        <end position="23"/>
    </location>
</feature>
<dbReference type="InterPro" id="IPR004840">
    <property type="entry name" value="Amino_acid_permease_CS"/>
</dbReference>
<sequence length="376" mass="40159">MELNTGHNDRPEMTKLADPEDLDRAPSAQRYSLHSADDSVRAGYSAQLTRSRSTLGVTFMSFVLASVPYGLSTTLIYPLTGGGPSTVLWGWLLVCSLMLCVAVSLGEITSVYPLAGGVYYQTFMLAPSRWRAPIAWVTGWSFTLGNIIITLSVNFGTTLFLIGCINVFRDETGAAVFAAEAWQTYLIFLFITLLCNTVSALGNRWLPILDMVAVVMTFLGVGAIMVCVLVIAKAGRHSARYSFGEFEPTSGWQPSGWAFCVGLLHAAYATSATGMITSMCEEVCEPRTQVPKAMVGTIMLNAFCGFVFLVPLMFVLPNIASIVSDSSGQPLPVILRSAIGSPGGAFALCVPIIVLGVVCGIGCTTAASRCAFAFAR</sequence>
<proteinExistence type="predicted"/>
<feature type="transmembrane region" description="Helical" evidence="7">
    <location>
        <begin position="182"/>
        <end position="201"/>
    </location>
</feature>
<organism evidence="8 9">
    <name type="scientific">Recurvomyces mirabilis</name>
    <dbReference type="NCBI Taxonomy" id="574656"/>
    <lineage>
        <taxon>Eukaryota</taxon>
        <taxon>Fungi</taxon>
        <taxon>Dikarya</taxon>
        <taxon>Ascomycota</taxon>
        <taxon>Pezizomycotina</taxon>
        <taxon>Dothideomycetes</taxon>
        <taxon>Dothideomycetidae</taxon>
        <taxon>Mycosphaerellales</taxon>
        <taxon>Teratosphaeriaceae</taxon>
        <taxon>Recurvomyces</taxon>
    </lineage>
</organism>
<comment type="caution">
    <text evidence="8">The sequence shown here is derived from an EMBL/GenBank/DDBJ whole genome shotgun (WGS) entry which is preliminary data.</text>
</comment>
<feature type="transmembrane region" description="Helical" evidence="7">
    <location>
        <begin position="298"/>
        <end position="323"/>
    </location>
</feature>
<feature type="transmembrane region" description="Helical" evidence="7">
    <location>
        <begin position="89"/>
        <end position="114"/>
    </location>
</feature>
<dbReference type="PROSITE" id="PS00218">
    <property type="entry name" value="AMINO_ACID_PERMEASE_1"/>
    <property type="match status" value="1"/>
</dbReference>
<dbReference type="Pfam" id="PF13520">
    <property type="entry name" value="AA_permease_2"/>
    <property type="match status" value="1"/>
</dbReference>
<dbReference type="Gene3D" id="1.20.1740.10">
    <property type="entry name" value="Amino acid/polyamine transporter I"/>
    <property type="match status" value="1"/>
</dbReference>
<name>A0AAE0TVA8_9PEZI</name>
<dbReference type="EMBL" id="JAUTXT010000033">
    <property type="protein sequence ID" value="KAK3672445.1"/>
    <property type="molecule type" value="Genomic_DNA"/>
</dbReference>
<feature type="transmembrane region" description="Helical" evidence="7">
    <location>
        <begin position="134"/>
        <end position="162"/>
    </location>
</feature>
<dbReference type="PANTHER" id="PTHR45649">
    <property type="entry name" value="AMINO-ACID PERMEASE BAT1"/>
    <property type="match status" value="1"/>
</dbReference>
<evidence type="ECO:0000256" key="7">
    <source>
        <dbReference type="SAM" id="Phobius"/>
    </source>
</evidence>
<dbReference type="GO" id="GO:0006865">
    <property type="term" value="P:amino acid transport"/>
    <property type="evidence" value="ECO:0007669"/>
    <property type="project" value="InterPro"/>
</dbReference>
<gene>
    <name evidence="8" type="ORF">LTR78_007752</name>
</gene>
<feature type="transmembrane region" description="Helical" evidence="7">
    <location>
        <begin position="55"/>
        <end position="77"/>
    </location>
</feature>
<dbReference type="PANTHER" id="PTHR45649:SF23">
    <property type="entry name" value="TRANSPORTER, PUTATIVE (EUROFUNG)-RELATED"/>
    <property type="match status" value="1"/>
</dbReference>
<keyword evidence="5 7" id="KW-0472">Membrane</keyword>
<evidence type="ECO:0000256" key="3">
    <source>
        <dbReference type="ARBA" id="ARBA00022692"/>
    </source>
</evidence>
<feature type="region of interest" description="Disordered" evidence="6">
    <location>
        <begin position="1"/>
        <end position="23"/>
    </location>
</feature>
<evidence type="ECO:0008006" key="10">
    <source>
        <dbReference type="Google" id="ProtNLM"/>
    </source>
</evidence>
<accession>A0AAE0TVA8</accession>
<dbReference type="GO" id="GO:0016020">
    <property type="term" value="C:membrane"/>
    <property type="evidence" value="ECO:0007669"/>
    <property type="project" value="UniProtKB-SubCell"/>
</dbReference>
<dbReference type="AlphaFoldDB" id="A0AAE0TVA8"/>
<evidence type="ECO:0000256" key="1">
    <source>
        <dbReference type="ARBA" id="ARBA00004141"/>
    </source>
</evidence>
<protein>
    <recommendedName>
        <fullName evidence="10">Amino acid permease</fullName>
    </recommendedName>
</protein>